<evidence type="ECO:0000256" key="2">
    <source>
        <dbReference type="ARBA" id="ARBA00022448"/>
    </source>
</evidence>
<comment type="similarity">
    <text evidence="1 5">Belongs to the bacterial solute-binding protein 1 family.</text>
</comment>
<evidence type="ECO:0000256" key="1">
    <source>
        <dbReference type="ARBA" id="ARBA00008520"/>
    </source>
</evidence>
<dbReference type="InterPro" id="IPR006060">
    <property type="entry name" value="Maltose/Cyclodextrin-bd"/>
</dbReference>
<dbReference type="AlphaFoldDB" id="A0A1M5ACN2"/>
<dbReference type="RefSeq" id="WP_073249640.1">
    <property type="nucleotide sequence ID" value="NZ_FQVG01000050.1"/>
</dbReference>
<dbReference type="SUPFAM" id="SSF53850">
    <property type="entry name" value="Periplasmic binding protein-like II"/>
    <property type="match status" value="1"/>
</dbReference>
<dbReference type="InterPro" id="IPR006059">
    <property type="entry name" value="SBP"/>
</dbReference>
<dbReference type="GO" id="GO:0015768">
    <property type="term" value="P:maltose transport"/>
    <property type="evidence" value="ECO:0007669"/>
    <property type="project" value="TreeGrafter"/>
</dbReference>
<dbReference type="Proteomes" id="UP000184423">
    <property type="component" value="Unassembled WGS sequence"/>
</dbReference>
<keyword evidence="8" id="KW-1185">Reference proteome</keyword>
<dbReference type="PANTHER" id="PTHR30061">
    <property type="entry name" value="MALTOSE-BINDING PERIPLASMIC PROTEIN"/>
    <property type="match status" value="1"/>
</dbReference>
<feature type="region of interest" description="Disordered" evidence="6">
    <location>
        <begin position="23"/>
        <end position="44"/>
    </location>
</feature>
<keyword evidence="5" id="KW-0472">Membrane</keyword>
<feature type="compositionally biased region" description="Basic and acidic residues" evidence="6">
    <location>
        <begin position="24"/>
        <end position="44"/>
    </location>
</feature>
<accession>A0A1M5ACN2</accession>
<comment type="subcellular location">
    <subcellularLocation>
        <location evidence="5">Cell membrane</location>
        <topology evidence="5">Lipid-anchor</topology>
    </subcellularLocation>
</comment>
<dbReference type="GO" id="GO:0015144">
    <property type="term" value="F:carbohydrate transmembrane transporter activity"/>
    <property type="evidence" value="ECO:0007669"/>
    <property type="project" value="InterPro"/>
</dbReference>
<keyword evidence="4 5" id="KW-0732">Signal</keyword>
<evidence type="ECO:0000313" key="8">
    <source>
        <dbReference type="Proteomes" id="UP000184423"/>
    </source>
</evidence>
<evidence type="ECO:0000256" key="4">
    <source>
        <dbReference type="ARBA" id="ARBA00022729"/>
    </source>
</evidence>
<sequence length="421" mass="46214">MKKPLSIMLSALLVASLMAGCGPKKTEEPKDNKPAEQTNELKPEEGATLLVWESEGPEGEYIKYVASEFEKKYGVKVKYEPVNYTDTSGKLQQDGPAGVGADVFAAPHDHLGKMVAAGLIQENHNPDRVKNDFMEAALRGVSLDGKVYGYPTAIETYALFYNKDLVKEAPKTYEEIIEFAKTFNNPKEKKYALAWDVGNAYFSYSFLTANGGYVFGKQGTDKDDIGLNNEGALKGAEFYKSLRTILPLKAADSNYQFMDGSFTAGKVAMIINGPWAVKAYQDAKVNFGVAPLPTFGGAQPKSFSGIRALYVSSFTKYPKAAKLFAEFATSDEMLMKRFEMTRQIPPVKALAEKDEIKNDPIVSGFMAQAANAEPMPSIPQMQLVWDPLATTFNAIWDGQMEPKAALDKCVQTIKDAIAAQK</sequence>
<feature type="chain" id="PRO_5039761145" description="Maltodextrin-binding protein" evidence="5">
    <location>
        <begin position="20"/>
        <end position="421"/>
    </location>
</feature>
<feature type="signal peptide" evidence="5">
    <location>
        <begin position="1"/>
        <end position="19"/>
    </location>
</feature>
<dbReference type="GO" id="GO:0042956">
    <property type="term" value="P:maltodextrin transmembrane transport"/>
    <property type="evidence" value="ECO:0007669"/>
    <property type="project" value="TreeGrafter"/>
</dbReference>
<gene>
    <name evidence="7" type="ORF">SAMN02746091_02161</name>
</gene>
<dbReference type="GO" id="GO:0055052">
    <property type="term" value="C:ATP-binding cassette (ABC) transporter complex, substrate-binding subunit-containing"/>
    <property type="evidence" value="ECO:0007669"/>
    <property type="project" value="TreeGrafter"/>
</dbReference>
<name>A0A1M5ACN2_9CLOT</name>
<dbReference type="CDD" id="cd13586">
    <property type="entry name" value="PBP2_Maltose_binding_like"/>
    <property type="match status" value="1"/>
</dbReference>
<dbReference type="PRINTS" id="PR00181">
    <property type="entry name" value="MALTOSEBP"/>
</dbReference>
<evidence type="ECO:0000256" key="3">
    <source>
        <dbReference type="ARBA" id="ARBA00022597"/>
    </source>
</evidence>
<dbReference type="Gene3D" id="3.40.190.10">
    <property type="entry name" value="Periplasmic binding protein-like II"/>
    <property type="match status" value="2"/>
</dbReference>
<keyword evidence="2 5" id="KW-0813">Transport</keyword>
<dbReference type="EMBL" id="FQVG01000050">
    <property type="protein sequence ID" value="SHF28019.1"/>
    <property type="molecule type" value="Genomic_DNA"/>
</dbReference>
<dbReference type="PROSITE" id="PS51257">
    <property type="entry name" value="PROKAR_LIPOPROTEIN"/>
    <property type="match status" value="1"/>
</dbReference>
<evidence type="ECO:0000256" key="6">
    <source>
        <dbReference type="SAM" id="MobiDB-lite"/>
    </source>
</evidence>
<organism evidence="7 8">
    <name type="scientific">Caloramator proteoclasticus DSM 10124</name>
    <dbReference type="NCBI Taxonomy" id="1121262"/>
    <lineage>
        <taxon>Bacteria</taxon>
        <taxon>Bacillati</taxon>
        <taxon>Bacillota</taxon>
        <taxon>Clostridia</taxon>
        <taxon>Eubacteriales</taxon>
        <taxon>Clostridiaceae</taxon>
        <taxon>Caloramator</taxon>
    </lineage>
</organism>
<protein>
    <recommendedName>
        <fullName evidence="5">Maltodextrin-binding protein</fullName>
    </recommendedName>
</protein>
<dbReference type="Pfam" id="PF13416">
    <property type="entry name" value="SBP_bac_8"/>
    <property type="match status" value="1"/>
</dbReference>
<evidence type="ECO:0000313" key="7">
    <source>
        <dbReference type="EMBL" id="SHF28019.1"/>
    </source>
</evidence>
<dbReference type="PANTHER" id="PTHR30061:SF50">
    <property type="entry name" value="MALTOSE_MALTODEXTRIN-BINDING PERIPLASMIC PROTEIN"/>
    <property type="match status" value="1"/>
</dbReference>
<dbReference type="GO" id="GO:1901982">
    <property type="term" value="F:maltose binding"/>
    <property type="evidence" value="ECO:0007669"/>
    <property type="project" value="TreeGrafter"/>
</dbReference>
<evidence type="ECO:0000256" key="5">
    <source>
        <dbReference type="RuleBase" id="RU365005"/>
    </source>
</evidence>
<proteinExistence type="inferred from homology"/>
<keyword evidence="3 5" id="KW-0762">Sugar transport</keyword>
<keyword evidence="5" id="KW-0449">Lipoprotein</keyword>
<reference evidence="8" key="1">
    <citation type="submission" date="2016-11" db="EMBL/GenBank/DDBJ databases">
        <authorList>
            <person name="Varghese N."/>
            <person name="Submissions S."/>
        </authorList>
    </citation>
    <scope>NUCLEOTIDE SEQUENCE [LARGE SCALE GENOMIC DNA]</scope>
    <source>
        <strain evidence="8">DSM 10124</strain>
    </source>
</reference>
<keyword evidence="5" id="KW-1003">Cell membrane</keyword>